<dbReference type="EMBL" id="LLXL01000851">
    <property type="protein sequence ID" value="PKK68338.1"/>
    <property type="molecule type" value="Genomic_DNA"/>
</dbReference>
<evidence type="ECO:0000256" key="1">
    <source>
        <dbReference type="SAM" id="Phobius"/>
    </source>
</evidence>
<dbReference type="Pfam" id="PF26638">
    <property type="entry name" value="DUF8211"/>
    <property type="match status" value="1"/>
</dbReference>
<keyword evidence="1" id="KW-1133">Transmembrane helix</keyword>
<reference evidence="3 4" key="2">
    <citation type="submission" date="2017-10" db="EMBL/GenBank/DDBJ databases">
        <title>Extensive intraspecific genome diversity in a model arbuscular mycorrhizal fungus.</title>
        <authorList>
            <person name="Chen E.C.H."/>
            <person name="Morin E."/>
            <person name="Baudet D."/>
            <person name="Noel J."/>
            <person name="Ndikumana S."/>
            <person name="Charron P."/>
            <person name="St-Onge C."/>
            <person name="Giorgi J."/>
            <person name="Grigoriev I.V."/>
            <person name="Roux C."/>
            <person name="Martin F.M."/>
            <person name="Corradi N."/>
        </authorList>
    </citation>
    <scope>NUCLEOTIDE SEQUENCE [LARGE SCALE GENOMIC DNA]</scope>
    <source>
        <strain evidence="3 4">C2</strain>
    </source>
</reference>
<organism evidence="3 4">
    <name type="scientific">Rhizophagus irregularis</name>
    <dbReference type="NCBI Taxonomy" id="588596"/>
    <lineage>
        <taxon>Eukaryota</taxon>
        <taxon>Fungi</taxon>
        <taxon>Fungi incertae sedis</taxon>
        <taxon>Mucoromycota</taxon>
        <taxon>Glomeromycotina</taxon>
        <taxon>Glomeromycetes</taxon>
        <taxon>Glomerales</taxon>
        <taxon>Glomeraceae</taxon>
        <taxon>Rhizophagus</taxon>
    </lineage>
</organism>
<comment type="caution">
    <text evidence="3">The sequence shown here is derived from an EMBL/GenBank/DDBJ whole genome shotgun (WGS) entry which is preliminary data.</text>
</comment>
<protein>
    <recommendedName>
        <fullName evidence="2">DUF8211 domain-containing protein</fullName>
    </recommendedName>
</protein>
<dbReference type="AlphaFoldDB" id="A0A2N1N392"/>
<dbReference type="Proteomes" id="UP000233469">
    <property type="component" value="Unassembled WGS sequence"/>
</dbReference>
<evidence type="ECO:0000313" key="4">
    <source>
        <dbReference type="Proteomes" id="UP000233469"/>
    </source>
</evidence>
<accession>A0A2N1N392</accession>
<proteinExistence type="predicted"/>
<dbReference type="InterPro" id="IPR058524">
    <property type="entry name" value="DUF8211"/>
</dbReference>
<reference evidence="3 4" key="1">
    <citation type="submission" date="2016-04" db="EMBL/GenBank/DDBJ databases">
        <title>Genome analyses suggest a sexual origin of heterokaryosis in a supposedly ancient asexual fungus.</title>
        <authorList>
            <person name="Ropars J."/>
            <person name="Sedzielewska K."/>
            <person name="Noel J."/>
            <person name="Charron P."/>
            <person name="Farinelli L."/>
            <person name="Marton T."/>
            <person name="Kruger M."/>
            <person name="Pelin A."/>
            <person name="Brachmann A."/>
            <person name="Corradi N."/>
        </authorList>
    </citation>
    <scope>NUCLEOTIDE SEQUENCE [LARGE SCALE GENOMIC DNA]</scope>
    <source>
        <strain evidence="3 4">C2</strain>
    </source>
</reference>
<name>A0A2N1N392_9GLOM</name>
<keyword evidence="1" id="KW-0812">Transmembrane</keyword>
<evidence type="ECO:0000313" key="3">
    <source>
        <dbReference type="EMBL" id="PKK68338.1"/>
    </source>
</evidence>
<evidence type="ECO:0000259" key="2">
    <source>
        <dbReference type="Pfam" id="PF26638"/>
    </source>
</evidence>
<keyword evidence="1" id="KW-0472">Membrane</keyword>
<feature type="domain" description="DUF8211" evidence="2">
    <location>
        <begin position="27"/>
        <end position="70"/>
    </location>
</feature>
<gene>
    <name evidence="3" type="ORF">RhiirC2_750322</name>
</gene>
<sequence length="70" mass="8237">MVSNTPLVILAVACIINNIHNWNLLKANTKRQRARFERTKNRIFRSNKPNPIINPQDRLYAARQKTFLFS</sequence>
<feature type="transmembrane region" description="Helical" evidence="1">
    <location>
        <begin position="6"/>
        <end position="25"/>
    </location>
</feature>